<evidence type="ECO:0000313" key="3">
    <source>
        <dbReference type="Proteomes" id="UP000236546"/>
    </source>
</evidence>
<feature type="domain" description="Tc toxin complex TcA C-terminal TcB-binding" evidence="1">
    <location>
        <begin position="63"/>
        <end position="260"/>
    </location>
</feature>
<evidence type="ECO:0000259" key="1">
    <source>
        <dbReference type="Pfam" id="PF18276"/>
    </source>
</evidence>
<dbReference type="Pfam" id="PF18276">
    <property type="entry name" value="TcA_TcB_BD"/>
    <property type="match status" value="1"/>
</dbReference>
<organism evidence="2 3">
    <name type="scientific">Trichoderma gamsii</name>
    <dbReference type="NCBI Taxonomy" id="398673"/>
    <lineage>
        <taxon>Eukaryota</taxon>
        <taxon>Fungi</taxon>
        <taxon>Dikarya</taxon>
        <taxon>Ascomycota</taxon>
        <taxon>Pezizomycotina</taxon>
        <taxon>Sordariomycetes</taxon>
        <taxon>Hypocreomycetidae</taxon>
        <taxon>Hypocreales</taxon>
        <taxon>Hypocreaceae</taxon>
        <taxon>Trichoderma</taxon>
    </lineage>
</organism>
<reference evidence="2 3" key="1">
    <citation type="submission" date="2017-02" db="EMBL/GenBank/DDBJ databases">
        <title>Genomes of Trichoderma spp. with biocontrol activity.</title>
        <authorList>
            <person name="Gardiner D."/>
            <person name="Kazan K."/>
            <person name="Vos C."/>
            <person name="Harvey P."/>
        </authorList>
    </citation>
    <scope>NUCLEOTIDE SEQUENCE [LARGE SCALE GENOMIC DNA]</scope>
    <source>
        <strain evidence="2 3">A5MH</strain>
    </source>
</reference>
<dbReference type="Proteomes" id="UP000236546">
    <property type="component" value="Unassembled WGS sequence"/>
</dbReference>
<dbReference type="OrthoDB" id="4940706at2759"/>
<name>A0A2K0T4Y5_9HYPO</name>
<dbReference type="InterPro" id="IPR040840">
    <property type="entry name" value="TcA_TcB_BD"/>
</dbReference>
<gene>
    <name evidence="2" type="ORF">TGAMA5MH_07575</name>
</gene>
<proteinExistence type="predicted"/>
<accession>A0A2K0T4Y5</accession>
<dbReference type="EMBL" id="MTYH01000068">
    <property type="protein sequence ID" value="PNP40578.1"/>
    <property type="molecule type" value="Genomic_DNA"/>
</dbReference>
<dbReference type="AlphaFoldDB" id="A0A2K0T4Y5"/>
<protein>
    <recommendedName>
        <fullName evidence="1">Tc toxin complex TcA C-terminal TcB-binding domain-containing protein</fullName>
    </recommendedName>
</protein>
<comment type="caution">
    <text evidence="2">The sequence shown here is derived from an EMBL/GenBank/DDBJ whole genome shotgun (WGS) entry which is preliminary data.</text>
</comment>
<sequence>MNRHGLSLLVRKNSDLLPKIIVNQVTVKADFDGTEKGSDVKKNKINLTTLFNDMDTVACTERSARDGLLSASNPYLGLKRLEAAYMEKRPHDYEISKNVSLRQIDPAALFSLRQTGTAIFSLSEALFDMDFPGQYFRRIKSIGISIPAVVGPYTGLNCILSLTEHRTRITPMEATASEAYEYKGRDDVRFQTDMISISSIAVSHGTSDSGTYELNFSGERYLPFEGAGCYSKWKLEFPAAHKQFDYNTISNVILHVRYTAVEGGIPMHEAAI</sequence>
<evidence type="ECO:0000313" key="2">
    <source>
        <dbReference type="EMBL" id="PNP40578.1"/>
    </source>
</evidence>